<sequence>MSKHIVVAVLAQILAAISPVALAADVTNYPQPIVAQPENARQMLEQGLKLYQNEQFSTAVEILQKAAFAFKTQKDVLNQALALNYVALAYLHLGQLPQASKAIADSLTILPTGGINSKEYLSVRAQALNTQGEIQITQGQADKALVSWKEAQTLYTKNKDYAGEIGTKINQAEALQSLGLYRQAFITLNQVNQLLQRQPDPFLKATGLLSLGNALRVVGILDQKDPKINLISQGIDSLGSKQVLTQSLLVASKLNSPELLAKIYLSLGNTAQALQNNDQALQYYQKAGATSTSPVTKVEAQMNQLRVSLATGQNADYQTLLPEIQSQLDTLPPSRKSVYARINLAENLACLRSTTGAPGVGINMTCPKQQSKAKEIELSSTSDWVAIARILVKSVEQARSLGDKRAEAYALGTLGGVYEQNQQWSEAQKLTQQALELAENIAAPDIGYRWQWQLGRVLQKQKNQQGAIAAYTKAVNNLKSLRRDLVTTNRSAQFSFQEGVEPVYRELVSLLLQNTNDKDNQKNLDTARNIIESLKLAELDNFFRRACIDAKPVQIDQIDRTAAVIYPVILPNRFAVILSLPSSSNKQKQSQNLSFHQQNISREQVDQTLGKLRENLETRSSPDYLRSSKQVYDWLIKPIESELATRHVQNLVFVLDGQLGSIPMGALYDGKHFLVEKYNIAITQGLQLLNPQPLAHSQLRTLAGGLTERRQNFPELPAVKQELQQIKSTVPNTQVLLNEQFTTKAIENAVKSIDAPVVHLATHGQFSSKAEDTYIVTHDGNVNVNELNSLLKTRETNQRGAIELLVLSACSTAAGDKQAALGIAGVAVQSGARSTLASLWVVDDEATAIIMGEFYKQLRQKRNITKIEAFKRAQLVLLTDPRYKQYRHPYYWAPYVLVGNWL</sequence>
<feature type="domain" description="CHAT" evidence="3">
    <location>
        <begin position="626"/>
        <end position="900"/>
    </location>
</feature>
<feature type="chain" id="PRO_5042830041" evidence="2">
    <location>
        <begin position="24"/>
        <end position="902"/>
    </location>
</feature>
<organism evidence="4 5">
    <name type="scientific">Aetokthonos hydrillicola Thurmond2011</name>
    <dbReference type="NCBI Taxonomy" id="2712845"/>
    <lineage>
        <taxon>Bacteria</taxon>
        <taxon>Bacillati</taxon>
        <taxon>Cyanobacteriota</taxon>
        <taxon>Cyanophyceae</taxon>
        <taxon>Nostocales</taxon>
        <taxon>Hapalosiphonaceae</taxon>
        <taxon>Aetokthonos</taxon>
    </lineage>
</organism>
<dbReference type="Gene3D" id="1.25.40.10">
    <property type="entry name" value="Tetratricopeptide repeat domain"/>
    <property type="match status" value="3"/>
</dbReference>
<reference evidence="5" key="1">
    <citation type="journal article" date="2021" name="Science">
        <title>Hunting the eagle killer: A cyanobacterial neurotoxin causes vacuolar myelinopathy.</title>
        <authorList>
            <person name="Breinlinger S."/>
            <person name="Phillips T.J."/>
            <person name="Haram B.N."/>
            <person name="Mares J."/>
            <person name="Martinez Yerena J.A."/>
            <person name="Hrouzek P."/>
            <person name="Sobotka R."/>
            <person name="Henderson W.M."/>
            <person name="Schmieder P."/>
            <person name="Williams S.M."/>
            <person name="Lauderdale J.D."/>
            <person name="Wilde H.D."/>
            <person name="Gerrin W."/>
            <person name="Kust A."/>
            <person name="Washington J.W."/>
            <person name="Wagner C."/>
            <person name="Geier B."/>
            <person name="Liebeke M."/>
            <person name="Enke H."/>
            <person name="Niedermeyer T.H.J."/>
            <person name="Wilde S.B."/>
        </authorList>
    </citation>
    <scope>NUCLEOTIDE SEQUENCE [LARGE SCALE GENOMIC DNA]</scope>
    <source>
        <strain evidence="5">Thurmond2011</strain>
    </source>
</reference>
<evidence type="ECO:0000313" key="5">
    <source>
        <dbReference type="Proteomes" id="UP000667802"/>
    </source>
</evidence>
<name>A0AAP5ID76_9CYAN</name>
<dbReference type="SUPFAM" id="SSF48452">
    <property type="entry name" value="TPR-like"/>
    <property type="match status" value="1"/>
</dbReference>
<dbReference type="InterPro" id="IPR019734">
    <property type="entry name" value="TPR_rpt"/>
</dbReference>
<comment type="caution">
    <text evidence="4">The sequence shown here is derived from an EMBL/GenBank/DDBJ whole genome shotgun (WGS) entry which is preliminary data.</text>
</comment>
<dbReference type="SMART" id="SM00028">
    <property type="entry name" value="TPR"/>
    <property type="match status" value="6"/>
</dbReference>
<keyword evidence="1" id="KW-0802">TPR repeat</keyword>
<evidence type="ECO:0000256" key="2">
    <source>
        <dbReference type="SAM" id="SignalP"/>
    </source>
</evidence>
<protein>
    <submittedName>
        <fullName evidence="4">CHAT domain-containing protein</fullName>
    </submittedName>
</protein>
<dbReference type="InterPro" id="IPR011990">
    <property type="entry name" value="TPR-like_helical_dom_sf"/>
</dbReference>
<accession>A0AAP5ID76</accession>
<evidence type="ECO:0000259" key="3">
    <source>
        <dbReference type="Pfam" id="PF12770"/>
    </source>
</evidence>
<dbReference type="AlphaFoldDB" id="A0AAP5ID76"/>
<dbReference type="EMBL" id="JAALHA020000023">
    <property type="protein sequence ID" value="MDR9899326.1"/>
    <property type="molecule type" value="Genomic_DNA"/>
</dbReference>
<dbReference type="Proteomes" id="UP000667802">
    <property type="component" value="Unassembled WGS sequence"/>
</dbReference>
<dbReference type="Pfam" id="PF12770">
    <property type="entry name" value="CHAT"/>
    <property type="match status" value="1"/>
</dbReference>
<dbReference type="InterPro" id="IPR024983">
    <property type="entry name" value="CHAT_dom"/>
</dbReference>
<gene>
    <name evidence="4" type="ORF">G7B40_032900</name>
</gene>
<evidence type="ECO:0000313" key="4">
    <source>
        <dbReference type="EMBL" id="MDR9899326.1"/>
    </source>
</evidence>
<feature type="repeat" description="TPR" evidence="1">
    <location>
        <begin position="408"/>
        <end position="441"/>
    </location>
</feature>
<dbReference type="PANTHER" id="PTHR10098:SF112">
    <property type="entry name" value="SLR0380 PROTEIN"/>
    <property type="match status" value="1"/>
</dbReference>
<dbReference type="PANTHER" id="PTHR10098">
    <property type="entry name" value="RAPSYN-RELATED"/>
    <property type="match status" value="1"/>
</dbReference>
<proteinExistence type="predicted"/>
<keyword evidence="5" id="KW-1185">Reference proteome</keyword>
<dbReference type="PROSITE" id="PS50005">
    <property type="entry name" value="TPR"/>
    <property type="match status" value="1"/>
</dbReference>
<keyword evidence="2" id="KW-0732">Signal</keyword>
<feature type="signal peptide" evidence="2">
    <location>
        <begin position="1"/>
        <end position="23"/>
    </location>
</feature>
<dbReference type="RefSeq" id="WP_208342545.1">
    <property type="nucleotide sequence ID" value="NZ_CAWQFN010000158.1"/>
</dbReference>
<evidence type="ECO:0000256" key="1">
    <source>
        <dbReference type="PROSITE-ProRule" id="PRU00339"/>
    </source>
</evidence>